<sequence length="69" mass="7748">MVCFYFLTNPFKRDKTNNTKNIKKHILAIPADAPAIPPKPKTPAISAMITNVIVQRNIILIFSELILIS</sequence>
<accession>A0A0D7W175</accession>
<dbReference type="EMBL" id="JTDV01000005">
    <property type="protein sequence ID" value="KJD32880.1"/>
    <property type="molecule type" value="Genomic_DNA"/>
</dbReference>
<dbReference type="AlphaFoldDB" id="A0A0D7W175"/>
<reference evidence="1 2" key="1">
    <citation type="journal article" date="2015" name="Antonie Van Leeuwenhoek">
        <title>Tamlana nanhaiensis sp. nov., isolated from surface seawater collected from the South China Sea.</title>
        <authorList>
            <person name="Liu X."/>
            <person name="Lai Q."/>
            <person name="Du Y."/>
            <person name="Li G."/>
            <person name="Sun F."/>
            <person name="Shao Z."/>
        </authorList>
    </citation>
    <scope>NUCLEOTIDE SEQUENCE [LARGE SCALE GENOMIC DNA]</scope>
    <source>
        <strain evidence="1 2">FHC16</strain>
    </source>
</reference>
<organism evidence="1 2">
    <name type="scientific">Neotamlana nanhaiensis</name>
    <dbReference type="NCBI Taxonomy" id="1382798"/>
    <lineage>
        <taxon>Bacteria</taxon>
        <taxon>Pseudomonadati</taxon>
        <taxon>Bacteroidota</taxon>
        <taxon>Flavobacteriia</taxon>
        <taxon>Flavobacteriales</taxon>
        <taxon>Flavobacteriaceae</taxon>
        <taxon>Neotamlana</taxon>
    </lineage>
</organism>
<name>A0A0D7W175_9FLAO</name>
<dbReference type="Proteomes" id="UP000032361">
    <property type="component" value="Unassembled WGS sequence"/>
</dbReference>
<evidence type="ECO:0000313" key="2">
    <source>
        <dbReference type="Proteomes" id="UP000032361"/>
    </source>
</evidence>
<evidence type="ECO:0000313" key="1">
    <source>
        <dbReference type="EMBL" id="KJD32880.1"/>
    </source>
</evidence>
<protein>
    <submittedName>
        <fullName evidence="1">Uncharacterized protein</fullName>
    </submittedName>
</protein>
<keyword evidence="2" id="KW-1185">Reference proteome</keyword>
<proteinExistence type="predicted"/>
<gene>
    <name evidence="1" type="ORF">PK35_07835</name>
</gene>
<comment type="caution">
    <text evidence="1">The sequence shown here is derived from an EMBL/GenBank/DDBJ whole genome shotgun (WGS) entry which is preliminary data.</text>
</comment>
<dbReference type="STRING" id="1382798.PK35_07835"/>